<sequence length="94" mass="10745">MGSHCPVAVFSPLHENVKIRPHLGRDSGWVITPFNAGRQLFDKAFRYLRTLGVRAAVHRSFSSCCFHNKFLSSALGRRQTLYLVFLRCKVLCFC</sequence>
<dbReference type="AntiFam" id="ANF00025">
    <property type="entry name" value="Antisense to 23S rRNA"/>
</dbReference>
<name>A0A0K8R7A3_IXORI</name>
<organism evidence="1">
    <name type="scientific">Ixodes ricinus</name>
    <name type="common">Common tick</name>
    <name type="synonym">Acarus ricinus</name>
    <dbReference type="NCBI Taxonomy" id="34613"/>
    <lineage>
        <taxon>Eukaryota</taxon>
        <taxon>Metazoa</taxon>
        <taxon>Ecdysozoa</taxon>
        <taxon>Arthropoda</taxon>
        <taxon>Chelicerata</taxon>
        <taxon>Arachnida</taxon>
        <taxon>Acari</taxon>
        <taxon>Parasitiformes</taxon>
        <taxon>Ixodida</taxon>
        <taxon>Ixodoidea</taxon>
        <taxon>Ixodidae</taxon>
        <taxon>Ixodinae</taxon>
        <taxon>Ixodes</taxon>
    </lineage>
</organism>
<reference evidence="1" key="1">
    <citation type="submission" date="2012-12" db="EMBL/GenBank/DDBJ databases">
        <title>Identification and characterization of a phenylalanine ammonia-lyase gene family in Isatis indigotica Fort.</title>
        <authorList>
            <person name="Liu Q."/>
            <person name="Chen J."/>
            <person name="Zhou X."/>
            <person name="Di P."/>
            <person name="Xiao Y."/>
            <person name="Xuan H."/>
            <person name="Zhang L."/>
            <person name="Chen W."/>
        </authorList>
    </citation>
    <scope>NUCLEOTIDE SEQUENCE</scope>
    <source>
        <tissue evidence="1">Salivary gland</tissue>
    </source>
</reference>
<evidence type="ECO:0000313" key="1">
    <source>
        <dbReference type="EMBL" id="JAA66364.1"/>
    </source>
</evidence>
<protein>
    <submittedName>
        <fullName evidence="1">Uncharacterized protein</fullName>
    </submittedName>
</protein>
<accession>A0A0K8R7A3</accession>
<dbReference type="EMBL" id="GADI01007444">
    <property type="protein sequence ID" value="JAA66364.1"/>
    <property type="molecule type" value="mRNA"/>
</dbReference>
<proteinExistence type="evidence at transcript level"/>
<dbReference type="AlphaFoldDB" id="A0A0K8R7A3"/>